<evidence type="ECO:0000313" key="1">
    <source>
        <dbReference type="EMBL" id="PKR56568.1"/>
    </source>
</evidence>
<organism evidence="1 2">
    <name type="scientific">Thalassospira lohafexi</name>
    <dbReference type="NCBI Taxonomy" id="744227"/>
    <lineage>
        <taxon>Bacteria</taxon>
        <taxon>Pseudomonadati</taxon>
        <taxon>Pseudomonadota</taxon>
        <taxon>Alphaproteobacteria</taxon>
        <taxon>Rhodospirillales</taxon>
        <taxon>Thalassospiraceae</taxon>
        <taxon>Thalassospira</taxon>
    </lineage>
</organism>
<protein>
    <recommendedName>
        <fullName evidence="3">Bro-N domain-containing protein</fullName>
    </recommendedName>
</protein>
<accession>A0A2N3L190</accession>
<evidence type="ECO:0000313" key="2">
    <source>
        <dbReference type="Proteomes" id="UP000233332"/>
    </source>
</evidence>
<dbReference type="RefSeq" id="WP_101304762.1">
    <property type="nucleotide sequence ID" value="NZ_NXGX01000011.1"/>
</dbReference>
<dbReference type="AlphaFoldDB" id="A0A2N3L190"/>
<keyword evidence="2" id="KW-1185">Reference proteome</keyword>
<comment type="caution">
    <text evidence="1">The sequence shown here is derived from an EMBL/GenBank/DDBJ whole genome shotgun (WGS) entry which is preliminary data.</text>
</comment>
<reference evidence="1 2" key="1">
    <citation type="submission" date="2017-09" db="EMBL/GenBank/DDBJ databases">
        <title>Biodiversity and function of Thalassospira species in the particle-attached aromatic-hydrocarbon-degrading consortia from the surface seawater of the China South Sea.</title>
        <authorList>
            <person name="Dong C."/>
            <person name="Lai Q."/>
            <person name="Shao Z."/>
        </authorList>
    </citation>
    <scope>NUCLEOTIDE SEQUENCE [LARGE SCALE GENOMIC DNA]</scope>
    <source>
        <strain evidence="1 2">139Z-12</strain>
    </source>
</reference>
<dbReference type="Proteomes" id="UP000233332">
    <property type="component" value="Unassembled WGS sequence"/>
</dbReference>
<sequence length="87" mass="9821">MSGIITFSFKNVVFRDVEIDGPLWVVGTDVCKFLGYRDADKGPRLFDEDEKGTHIVTTASGDQQLPPARMYAWRHRVIKKDPGSSIH</sequence>
<evidence type="ECO:0008006" key="3">
    <source>
        <dbReference type="Google" id="ProtNLM"/>
    </source>
</evidence>
<gene>
    <name evidence="1" type="ORF">COO92_20270</name>
</gene>
<proteinExistence type="predicted"/>
<dbReference type="EMBL" id="NXGX01000011">
    <property type="protein sequence ID" value="PKR56568.1"/>
    <property type="molecule type" value="Genomic_DNA"/>
</dbReference>
<name>A0A2N3L190_9PROT</name>